<evidence type="ECO:0000313" key="6">
    <source>
        <dbReference type="Proteomes" id="UP000796880"/>
    </source>
</evidence>
<dbReference type="Proteomes" id="UP000796880">
    <property type="component" value="Unassembled WGS sequence"/>
</dbReference>
<evidence type="ECO:0000313" key="5">
    <source>
        <dbReference type="EMBL" id="KAF3448514.1"/>
    </source>
</evidence>
<reference evidence="5" key="1">
    <citation type="submission" date="2020-03" db="EMBL/GenBank/DDBJ databases">
        <title>A high-quality chromosome-level genome assembly of a woody plant with both climbing and erect habits, Rhamnella rubrinervis.</title>
        <authorList>
            <person name="Lu Z."/>
            <person name="Yang Y."/>
            <person name="Zhu X."/>
            <person name="Sun Y."/>
        </authorList>
    </citation>
    <scope>NUCLEOTIDE SEQUENCE</scope>
    <source>
        <strain evidence="5">BYM</strain>
        <tissue evidence="5">Leaf</tissue>
    </source>
</reference>
<comment type="caution">
    <text evidence="5">The sequence shown here is derived from an EMBL/GenBank/DDBJ whole genome shotgun (WGS) entry which is preliminary data.</text>
</comment>
<keyword evidence="6" id="KW-1185">Reference proteome</keyword>
<dbReference type="SMART" id="SM00205">
    <property type="entry name" value="THN"/>
    <property type="match status" value="2"/>
</dbReference>
<dbReference type="SUPFAM" id="SSF49870">
    <property type="entry name" value="Osmotin, thaumatin-like protein"/>
    <property type="match status" value="2"/>
</dbReference>
<protein>
    <recommendedName>
        <fullName evidence="7">Thaumatin-like protein</fullName>
    </recommendedName>
</protein>
<evidence type="ECO:0000256" key="4">
    <source>
        <dbReference type="ARBA" id="ARBA00023157"/>
    </source>
</evidence>
<dbReference type="InterPro" id="IPR001938">
    <property type="entry name" value="Thaumatin"/>
</dbReference>
<gene>
    <name evidence="5" type="ORF">FNV43_RR09227</name>
</gene>
<evidence type="ECO:0000256" key="1">
    <source>
        <dbReference type="ARBA" id="ARBA00004613"/>
    </source>
</evidence>
<dbReference type="PANTHER" id="PTHR31048">
    <property type="entry name" value="OS03G0233200 PROTEIN"/>
    <property type="match status" value="1"/>
</dbReference>
<dbReference type="PRINTS" id="PR00347">
    <property type="entry name" value="THAUMATIN"/>
</dbReference>
<dbReference type="EMBL" id="VOIH02000004">
    <property type="protein sequence ID" value="KAF3448514.1"/>
    <property type="molecule type" value="Genomic_DNA"/>
</dbReference>
<dbReference type="Pfam" id="PF00314">
    <property type="entry name" value="Thaumatin"/>
    <property type="match status" value="2"/>
</dbReference>
<dbReference type="AlphaFoldDB" id="A0A8K0HAV3"/>
<accession>A0A8K0HAV3</accession>
<dbReference type="InterPro" id="IPR037176">
    <property type="entry name" value="Osmotin/thaumatin-like_sf"/>
</dbReference>
<dbReference type="Gene3D" id="2.60.110.10">
    <property type="entry name" value="Thaumatin"/>
    <property type="match status" value="2"/>
</dbReference>
<name>A0A8K0HAV3_9ROSA</name>
<comment type="subcellular location">
    <subcellularLocation>
        <location evidence="1">Secreted</location>
    </subcellularLocation>
</comment>
<dbReference type="OrthoDB" id="430315at2759"/>
<evidence type="ECO:0000256" key="3">
    <source>
        <dbReference type="ARBA" id="ARBA00022525"/>
    </source>
</evidence>
<dbReference type="PROSITE" id="PS00316">
    <property type="entry name" value="THAUMATIN_1"/>
    <property type="match status" value="1"/>
</dbReference>
<sequence>MATKTQYYSSIIQYQSRPSFKTKSILTFLLITLAFPFGKAATFDVRNNCGFTVWAAAIPGGGLQLDPGQTWSFNVNASTARGRIWARTGCNFNEAGRGTCETGDCDGVIQCTAYGQPPNTLADYALNQYNNLDFFGISLVDGFNVPMEFSATSNDCTRGIGCAADINGQCPNVLRAPGGCNNPCTVFKTDQYCCNSGSCGPTAYSRFFKDRCPDAFSYPDDDQTSTFSCPGGTDYKVVFCPSKAIAQMHIQNNCSFTVWAAAKPGGGRQLNKGETWTLNVKYQGRIWGRTNCDFDENGRGKCDGGDCDGLLQCQTGPRAPCTLAEYSIGQNNVDNLDISLVDGFNVPIGISPTNTSSKSKNCRPIKCAADVNEPCPMELRDPGGCNNPCTVFRNDQFCCRSNICEPTNYSKFFKHLCPDAYSYPLDDATTVISCLTGTSGYNIMFCP</sequence>
<dbReference type="GO" id="GO:0005576">
    <property type="term" value="C:extracellular region"/>
    <property type="evidence" value="ECO:0007669"/>
    <property type="project" value="UniProtKB-SubCell"/>
</dbReference>
<evidence type="ECO:0000256" key="2">
    <source>
        <dbReference type="ARBA" id="ARBA00010607"/>
    </source>
</evidence>
<dbReference type="FunFam" id="2.60.110.10:FF:000003">
    <property type="entry name" value="Thaumatin I"/>
    <property type="match status" value="2"/>
</dbReference>
<proteinExistence type="inferred from homology"/>
<dbReference type="InterPro" id="IPR017949">
    <property type="entry name" value="Thaumatin_CS"/>
</dbReference>
<keyword evidence="3" id="KW-0964">Secreted</keyword>
<evidence type="ECO:0008006" key="7">
    <source>
        <dbReference type="Google" id="ProtNLM"/>
    </source>
</evidence>
<keyword evidence="4" id="KW-1015">Disulfide bond</keyword>
<comment type="similarity">
    <text evidence="2">Belongs to the thaumatin family.</text>
</comment>
<organism evidence="5 6">
    <name type="scientific">Rhamnella rubrinervis</name>
    <dbReference type="NCBI Taxonomy" id="2594499"/>
    <lineage>
        <taxon>Eukaryota</taxon>
        <taxon>Viridiplantae</taxon>
        <taxon>Streptophyta</taxon>
        <taxon>Embryophyta</taxon>
        <taxon>Tracheophyta</taxon>
        <taxon>Spermatophyta</taxon>
        <taxon>Magnoliopsida</taxon>
        <taxon>eudicotyledons</taxon>
        <taxon>Gunneridae</taxon>
        <taxon>Pentapetalae</taxon>
        <taxon>rosids</taxon>
        <taxon>fabids</taxon>
        <taxon>Rosales</taxon>
        <taxon>Rhamnaceae</taxon>
        <taxon>rhamnoid group</taxon>
        <taxon>Rhamneae</taxon>
        <taxon>Rhamnella</taxon>
    </lineage>
</organism>
<dbReference type="PROSITE" id="PS51367">
    <property type="entry name" value="THAUMATIN_2"/>
    <property type="match status" value="2"/>
</dbReference>